<organism evidence="2 3">
    <name type="scientific">Streptomyces cuspidosporus</name>
    <dbReference type="NCBI Taxonomy" id="66882"/>
    <lineage>
        <taxon>Bacteria</taxon>
        <taxon>Bacillati</taxon>
        <taxon>Actinomycetota</taxon>
        <taxon>Actinomycetes</taxon>
        <taxon>Kitasatosporales</taxon>
        <taxon>Streptomycetaceae</taxon>
        <taxon>Streptomyces</taxon>
    </lineage>
</organism>
<dbReference type="InterPro" id="IPR051397">
    <property type="entry name" value="Zn-ADH-like_protein"/>
</dbReference>
<sequence>MRAVQFDRFGGPEVLTEVERPDPVPGDGEVLVEVEAAGVNFGDIKNVAGQYAPAETLPHVPGMEVVGRTADGTRVLGYLTSGGYASLAAVRARDLIEIPEEIGAGQAAALLVQGLTAWHLLRSAARVQPGEAVVVNAAAGGVGSLAIQLARHFGAGRVIATASTPDKRSLALDLGADSAVDGAADGYRERILDANHGRGVDVVLDAVGGEVFEQALGTLAHFGRLITYGASAGGPLPAVDPARLTMSNTVLGGLWLVPVLERSGAAGPPLRELLRLTVAQQLRPLVGGEYPLACAADAHRDLLDRRTAGKLVLRV</sequence>
<name>A0ABN3FC96_9ACTN</name>
<dbReference type="PANTHER" id="PTHR43677">
    <property type="entry name" value="SHORT-CHAIN DEHYDROGENASE/REDUCTASE"/>
    <property type="match status" value="1"/>
</dbReference>
<keyword evidence="3" id="KW-1185">Reference proteome</keyword>
<dbReference type="SUPFAM" id="SSF50129">
    <property type="entry name" value="GroES-like"/>
    <property type="match status" value="1"/>
</dbReference>
<dbReference type="InterPro" id="IPR013154">
    <property type="entry name" value="ADH-like_N"/>
</dbReference>
<dbReference type="EMBL" id="BAAASD010000002">
    <property type="protein sequence ID" value="GAA2327061.1"/>
    <property type="molecule type" value="Genomic_DNA"/>
</dbReference>
<dbReference type="SUPFAM" id="SSF51735">
    <property type="entry name" value="NAD(P)-binding Rossmann-fold domains"/>
    <property type="match status" value="1"/>
</dbReference>
<feature type="domain" description="Enoyl reductase (ER)" evidence="1">
    <location>
        <begin position="10"/>
        <end position="313"/>
    </location>
</feature>
<dbReference type="Proteomes" id="UP001500253">
    <property type="component" value="Unassembled WGS sequence"/>
</dbReference>
<dbReference type="Pfam" id="PF08240">
    <property type="entry name" value="ADH_N"/>
    <property type="match status" value="1"/>
</dbReference>
<comment type="caution">
    <text evidence="2">The sequence shown here is derived from an EMBL/GenBank/DDBJ whole genome shotgun (WGS) entry which is preliminary data.</text>
</comment>
<dbReference type="Pfam" id="PF00107">
    <property type="entry name" value="ADH_zinc_N"/>
    <property type="match status" value="1"/>
</dbReference>
<proteinExistence type="predicted"/>
<reference evidence="2 3" key="1">
    <citation type="journal article" date="2019" name="Int. J. Syst. Evol. Microbiol.">
        <title>The Global Catalogue of Microorganisms (GCM) 10K type strain sequencing project: providing services to taxonomists for standard genome sequencing and annotation.</title>
        <authorList>
            <consortium name="The Broad Institute Genomics Platform"/>
            <consortium name="The Broad Institute Genome Sequencing Center for Infectious Disease"/>
            <person name="Wu L."/>
            <person name="Ma J."/>
        </authorList>
    </citation>
    <scope>NUCLEOTIDE SEQUENCE [LARGE SCALE GENOMIC DNA]</scope>
    <source>
        <strain evidence="2 3">JCM 4316</strain>
    </source>
</reference>
<dbReference type="InterPro" id="IPR020843">
    <property type="entry name" value="ER"/>
</dbReference>
<dbReference type="InterPro" id="IPR013149">
    <property type="entry name" value="ADH-like_C"/>
</dbReference>
<protein>
    <submittedName>
        <fullName evidence="2">Zinc-binding dehydrogenase</fullName>
    </submittedName>
</protein>
<dbReference type="Gene3D" id="3.40.50.720">
    <property type="entry name" value="NAD(P)-binding Rossmann-like Domain"/>
    <property type="match status" value="1"/>
</dbReference>
<dbReference type="RefSeq" id="WP_346172909.1">
    <property type="nucleotide sequence ID" value="NZ_BAAASD010000002.1"/>
</dbReference>
<dbReference type="SMART" id="SM00829">
    <property type="entry name" value="PKS_ER"/>
    <property type="match status" value="1"/>
</dbReference>
<evidence type="ECO:0000259" key="1">
    <source>
        <dbReference type="SMART" id="SM00829"/>
    </source>
</evidence>
<gene>
    <name evidence="2" type="ORF">GCM10010246_06040</name>
</gene>
<evidence type="ECO:0000313" key="3">
    <source>
        <dbReference type="Proteomes" id="UP001500253"/>
    </source>
</evidence>
<evidence type="ECO:0000313" key="2">
    <source>
        <dbReference type="EMBL" id="GAA2327061.1"/>
    </source>
</evidence>
<accession>A0ABN3FC96</accession>
<dbReference type="Gene3D" id="3.90.180.10">
    <property type="entry name" value="Medium-chain alcohol dehydrogenases, catalytic domain"/>
    <property type="match status" value="1"/>
</dbReference>
<dbReference type="InterPro" id="IPR011032">
    <property type="entry name" value="GroES-like_sf"/>
</dbReference>
<dbReference type="PANTHER" id="PTHR43677:SF4">
    <property type="entry name" value="QUINONE OXIDOREDUCTASE-LIKE PROTEIN 2"/>
    <property type="match status" value="1"/>
</dbReference>
<dbReference type="InterPro" id="IPR036291">
    <property type="entry name" value="NAD(P)-bd_dom_sf"/>
</dbReference>